<evidence type="ECO:0000313" key="2">
    <source>
        <dbReference type="Proteomes" id="UP001310248"/>
    </source>
</evidence>
<dbReference type="EMBL" id="JAYDYW010000004">
    <property type="protein sequence ID" value="MEE1673249.1"/>
    <property type="molecule type" value="Genomic_DNA"/>
</dbReference>
<dbReference type="RefSeq" id="WP_329774590.1">
    <property type="nucleotide sequence ID" value="NZ_JAYDYW010000004.1"/>
</dbReference>
<proteinExistence type="predicted"/>
<reference evidence="2" key="1">
    <citation type="submission" date="2023-07" db="EMBL/GenBank/DDBJ databases">
        <title>Draft genome sequence of Agarivorans aestuarii strain ZMCS4, a CAZymes producing bacteria isolated from the marine brown algae Clodostephus spongiosus.</title>
        <authorList>
            <person name="Lorente B."/>
            <person name="Cabral C."/>
            <person name="Frias J."/>
            <person name="Faria J."/>
            <person name="Toubarro D."/>
        </authorList>
    </citation>
    <scope>NUCLEOTIDE SEQUENCE [LARGE SCALE GENOMIC DNA]</scope>
    <source>
        <strain evidence="2">ZMCS4</strain>
    </source>
</reference>
<keyword evidence="2" id="KW-1185">Reference proteome</keyword>
<sequence>MYSFEDIKERSESESEVVVSYADAMELLFLFEQSDTQVLGWDGWLKYENGKLCSSQKYQGTVDLSDLPNTSAIALVKSTIMQAHTEWGEEPEVNGASILFCITTNIN</sequence>
<dbReference type="Proteomes" id="UP001310248">
    <property type="component" value="Unassembled WGS sequence"/>
</dbReference>
<gene>
    <name evidence="1" type="ORF">SNR37_002663</name>
</gene>
<name>A0ABU7G2N8_9ALTE</name>
<accession>A0ABU7G2N8</accession>
<evidence type="ECO:0000313" key="1">
    <source>
        <dbReference type="EMBL" id="MEE1673249.1"/>
    </source>
</evidence>
<comment type="caution">
    <text evidence="1">The sequence shown here is derived from an EMBL/GenBank/DDBJ whole genome shotgun (WGS) entry which is preliminary data.</text>
</comment>
<organism evidence="1 2">
    <name type="scientific">Agarivorans aestuarii</name>
    <dbReference type="NCBI Taxonomy" id="1563703"/>
    <lineage>
        <taxon>Bacteria</taxon>
        <taxon>Pseudomonadati</taxon>
        <taxon>Pseudomonadota</taxon>
        <taxon>Gammaproteobacteria</taxon>
        <taxon>Alteromonadales</taxon>
        <taxon>Alteromonadaceae</taxon>
        <taxon>Agarivorans</taxon>
    </lineage>
</organism>
<protein>
    <submittedName>
        <fullName evidence="1">Uncharacterized protein</fullName>
    </submittedName>
</protein>